<keyword evidence="3" id="KW-0472">Membrane</keyword>
<accession>A0ABM3PQP6</accession>
<keyword evidence="2" id="KW-1185">Reference proteome</keyword>
<protein>
    <submittedName>
        <fullName evidence="3">Transmembrane protein 213 isoform X3</fullName>
    </submittedName>
</protein>
<evidence type="ECO:0000313" key="3">
    <source>
        <dbReference type="RefSeq" id="XP_053074005.1"/>
    </source>
</evidence>
<keyword evidence="1" id="KW-0732">Signal</keyword>
<keyword evidence="3" id="KW-0812">Transmembrane</keyword>
<proteinExistence type="predicted"/>
<sequence length="98" mass="10483">MKHLTPAPRATLALSLVFASFHLVCLAEARNSINATLTTHHPDPGTLEQCPSKLLLMWTSARRQPGAATLEWMNTAGSRPRLAGACGSSPSSCSVWIN</sequence>
<dbReference type="PANTHER" id="PTHR36293">
    <property type="entry name" value="TRANSMEMBRANE PROTEIN 213"/>
    <property type="match status" value="1"/>
</dbReference>
<gene>
    <name evidence="3" type="primary">TMEM213</name>
</gene>
<organism evidence="2 3">
    <name type="scientific">Acinonyx jubatus</name>
    <name type="common">Cheetah</name>
    <dbReference type="NCBI Taxonomy" id="32536"/>
    <lineage>
        <taxon>Eukaryota</taxon>
        <taxon>Metazoa</taxon>
        <taxon>Chordata</taxon>
        <taxon>Craniata</taxon>
        <taxon>Vertebrata</taxon>
        <taxon>Euteleostomi</taxon>
        <taxon>Mammalia</taxon>
        <taxon>Eutheria</taxon>
        <taxon>Laurasiatheria</taxon>
        <taxon>Carnivora</taxon>
        <taxon>Feliformia</taxon>
        <taxon>Felidae</taxon>
        <taxon>Felinae</taxon>
        <taxon>Acinonyx</taxon>
    </lineage>
</organism>
<feature type="signal peptide" evidence="1">
    <location>
        <begin position="1"/>
        <end position="29"/>
    </location>
</feature>
<reference evidence="3" key="1">
    <citation type="submission" date="2025-08" db="UniProtKB">
        <authorList>
            <consortium name="RefSeq"/>
        </authorList>
    </citation>
    <scope>IDENTIFICATION</scope>
    <source>
        <tissue evidence="3">Blood</tissue>
    </source>
</reference>
<dbReference type="PANTHER" id="PTHR36293:SF1">
    <property type="entry name" value="TRANSMEMBRANE PROTEIN 213"/>
    <property type="match status" value="1"/>
</dbReference>
<dbReference type="Proteomes" id="UP001652583">
    <property type="component" value="Chromosome A2"/>
</dbReference>
<evidence type="ECO:0000313" key="2">
    <source>
        <dbReference type="Proteomes" id="UP001652583"/>
    </source>
</evidence>
<feature type="chain" id="PRO_5047040934" evidence="1">
    <location>
        <begin position="30"/>
        <end position="98"/>
    </location>
</feature>
<dbReference type="InterPro" id="IPR028121">
    <property type="entry name" value="TMEM213"/>
</dbReference>
<dbReference type="RefSeq" id="XP_053074005.1">
    <property type="nucleotide sequence ID" value="XM_053218030.1"/>
</dbReference>
<dbReference type="GeneID" id="106970428"/>
<evidence type="ECO:0000256" key="1">
    <source>
        <dbReference type="SAM" id="SignalP"/>
    </source>
</evidence>
<name>A0ABM3PQP6_ACIJB</name>